<dbReference type="PROSITE" id="PS50967">
    <property type="entry name" value="HRDC"/>
    <property type="match status" value="1"/>
</dbReference>
<dbReference type="GO" id="GO:0000724">
    <property type="term" value="P:double-strand break repair via homologous recombination"/>
    <property type="evidence" value="ECO:0007669"/>
    <property type="project" value="TreeGrafter"/>
</dbReference>
<dbReference type="InterPro" id="IPR032284">
    <property type="entry name" value="RecQ_Zn-bd"/>
</dbReference>
<dbReference type="Pfam" id="PF16124">
    <property type="entry name" value="RecQ_Zn_bind"/>
    <property type="match status" value="1"/>
</dbReference>
<dbReference type="Pfam" id="PF00570">
    <property type="entry name" value="HRDC"/>
    <property type="match status" value="1"/>
</dbReference>
<accession>A0A2P2LY93</accession>
<feature type="compositionally biased region" description="Basic and acidic residues" evidence="6">
    <location>
        <begin position="286"/>
        <end position="305"/>
    </location>
</feature>
<dbReference type="Gene3D" id="1.10.150.80">
    <property type="entry name" value="HRDC domain"/>
    <property type="match status" value="1"/>
</dbReference>
<comment type="similarity">
    <text evidence="1">Belongs to the helicase family. RecQ subfamily.</text>
</comment>
<evidence type="ECO:0000256" key="6">
    <source>
        <dbReference type="SAM" id="MobiDB-lite"/>
    </source>
</evidence>
<dbReference type="SMART" id="SM00956">
    <property type="entry name" value="RQC"/>
    <property type="match status" value="1"/>
</dbReference>
<dbReference type="AlphaFoldDB" id="A0A2P2LY93"/>
<evidence type="ECO:0000256" key="5">
    <source>
        <dbReference type="ARBA" id="ARBA00034808"/>
    </source>
</evidence>
<dbReference type="SUPFAM" id="SSF52540">
    <property type="entry name" value="P-loop containing nucleoside triphosphate hydrolases"/>
    <property type="match status" value="1"/>
</dbReference>
<dbReference type="InterPro" id="IPR027417">
    <property type="entry name" value="P-loop_NTPase"/>
</dbReference>
<dbReference type="GO" id="GO:0009378">
    <property type="term" value="F:four-way junction helicase activity"/>
    <property type="evidence" value="ECO:0007669"/>
    <property type="project" value="TreeGrafter"/>
</dbReference>
<protein>
    <recommendedName>
        <fullName evidence="5">DNA 3'-5' helicase</fullName>
        <ecNumber evidence="5">5.6.2.4</ecNumber>
    </recommendedName>
</protein>
<dbReference type="PANTHER" id="PTHR13710:SF105">
    <property type="entry name" value="ATP-DEPENDENT DNA HELICASE Q1"/>
    <property type="match status" value="1"/>
</dbReference>
<name>A0A2P2LY93_RHIMU</name>
<evidence type="ECO:0000256" key="3">
    <source>
        <dbReference type="ARBA" id="ARBA00023235"/>
    </source>
</evidence>
<evidence type="ECO:0000259" key="7">
    <source>
        <dbReference type="PROSITE" id="PS50967"/>
    </source>
</evidence>
<dbReference type="InterPro" id="IPR036388">
    <property type="entry name" value="WH-like_DNA-bd_sf"/>
</dbReference>
<dbReference type="FunFam" id="1.10.10.10:FF:000510">
    <property type="entry name" value="ATP-dependent DNA helicase"/>
    <property type="match status" value="1"/>
</dbReference>
<dbReference type="InterPro" id="IPR018982">
    <property type="entry name" value="RQC_domain"/>
</dbReference>
<evidence type="ECO:0000256" key="1">
    <source>
        <dbReference type="ARBA" id="ARBA00005446"/>
    </source>
</evidence>
<evidence type="ECO:0000256" key="4">
    <source>
        <dbReference type="ARBA" id="ARBA00034617"/>
    </source>
</evidence>
<dbReference type="GO" id="GO:0000166">
    <property type="term" value="F:nucleotide binding"/>
    <property type="evidence" value="ECO:0007669"/>
    <property type="project" value="InterPro"/>
</dbReference>
<dbReference type="GO" id="GO:0003677">
    <property type="term" value="F:DNA binding"/>
    <property type="evidence" value="ECO:0007669"/>
    <property type="project" value="UniProtKB-KW"/>
</dbReference>
<dbReference type="InterPro" id="IPR002121">
    <property type="entry name" value="HRDC_dom"/>
</dbReference>
<evidence type="ECO:0000256" key="2">
    <source>
        <dbReference type="ARBA" id="ARBA00023125"/>
    </source>
</evidence>
<reference evidence="8" key="1">
    <citation type="submission" date="2018-02" db="EMBL/GenBank/DDBJ databases">
        <title>Rhizophora mucronata_Transcriptome.</title>
        <authorList>
            <person name="Meera S.P."/>
            <person name="Sreeshan A."/>
            <person name="Augustine A."/>
        </authorList>
    </citation>
    <scope>NUCLEOTIDE SEQUENCE</scope>
    <source>
        <tissue evidence="8">Leaf</tissue>
    </source>
</reference>
<dbReference type="Gene3D" id="3.40.50.300">
    <property type="entry name" value="P-loop containing nucleotide triphosphate hydrolases"/>
    <property type="match status" value="1"/>
</dbReference>
<proteinExistence type="inferred from homology"/>
<dbReference type="GO" id="GO:0006260">
    <property type="term" value="P:DNA replication"/>
    <property type="evidence" value="ECO:0007669"/>
    <property type="project" value="InterPro"/>
</dbReference>
<dbReference type="GO" id="GO:0016592">
    <property type="term" value="C:mediator complex"/>
    <property type="evidence" value="ECO:0007669"/>
    <property type="project" value="TreeGrafter"/>
</dbReference>
<keyword evidence="2" id="KW-0238">DNA-binding</keyword>
<dbReference type="Gene3D" id="1.10.10.10">
    <property type="entry name" value="Winged helix-like DNA-binding domain superfamily/Winged helix DNA-binding domain"/>
    <property type="match status" value="1"/>
</dbReference>
<dbReference type="FunFam" id="1.10.150.80:FF:000016">
    <property type="entry name" value="ATP-dependent DNA helicase"/>
    <property type="match status" value="1"/>
</dbReference>
<dbReference type="GO" id="GO:0043138">
    <property type="term" value="F:3'-5' DNA helicase activity"/>
    <property type="evidence" value="ECO:0007669"/>
    <property type="project" value="UniProtKB-EC"/>
</dbReference>
<organism evidence="8">
    <name type="scientific">Rhizophora mucronata</name>
    <name type="common">Asiatic mangrove</name>
    <dbReference type="NCBI Taxonomy" id="61149"/>
    <lineage>
        <taxon>Eukaryota</taxon>
        <taxon>Viridiplantae</taxon>
        <taxon>Streptophyta</taxon>
        <taxon>Embryophyta</taxon>
        <taxon>Tracheophyta</taxon>
        <taxon>Spermatophyta</taxon>
        <taxon>Magnoliopsida</taxon>
        <taxon>eudicotyledons</taxon>
        <taxon>Gunneridae</taxon>
        <taxon>Pentapetalae</taxon>
        <taxon>rosids</taxon>
        <taxon>fabids</taxon>
        <taxon>Malpighiales</taxon>
        <taxon>Rhizophoraceae</taxon>
        <taxon>Rhizophora</taxon>
    </lineage>
</organism>
<dbReference type="EMBL" id="GGEC01042463">
    <property type="protein sequence ID" value="MBX22947.1"/>
    <property type="molecule type" value="Transcribed_RNA"/>
</dbReference>
<dbReference type="Pfam" id="PF09382">
    <property type="entry name" value="RQC"/>
    <property type="match status" value="1"/>
</dbReference>
<dbReference type="PANTHER" id="PTHR13710">
    <property type="entry name" value="DNA HELICASE RECQ FAMILY MEMBER"/>
    <property type="match status" value="1"/>
</dbReference>
<feature type="region of interest" description="Disordered" evidence="6">
    <location>
        <begin position="286"/>
        <end position="329"/>
    </location>
</feature>
<dbReference type="GO" id="GO:0005694">
    <property type="term" value="C:chromosome"/>
    <property type="evidence" value="ECO:0007669"/>
    <property type="project" value="TreeGrafter"/>
</dbReference>
<dbReference type="InterPro" id="IPR010997">
    <property type="entry name" value="HRDC-like_sf"/>
</dbReference>
<dbReference type="InterPro" id="IPR044876">
    <property type="entry name" value="HRDC_dom_sf"/>
</dbReference>
<sequence>MIVHFPWCTSIKFLLLQESGRAGRDGLASECVLFFRPGDVPRQSSMVFYENSGLQNLYDIVRYCQSKKQCRRSAIFRHFAEPLQDCNGMCDSCAFPNDADEVDVSGLAKIVISLLQDMQENDQRLTVLQLVDKMKNMQKALGSDLKREEMEQLVIQLIIDRALKEEFQHTAYATNAYVTVGPLAKQVVQGNKIVRLEISRKQNKCGKMKLSKRNLSLSGLELKLDWLRKELSSSHGGIFPHSVLSSQQMSTISAQKPSSMEELEKIIGKLKTEKYGARILEEIKKCAGSEPPDNGKLKEEEEGSKTSRASKRLKAMKDPVVIESSDDDP</sequence>
<keyword evidence="3" id="KW-0413">Isomerase</keyword>
<dbReference type="GO" id="GO:0005737">
    <property type="term" value="C:cytoplasm"/>
    <property type="evidence" value="ECO:0007669"/>
    <property type="project" value="TreeGrafter"/>
</dbReference>
<comment type="catalytic activity">
    <reaction evidence="4">
        <text>Couples ATP hydrolysis with the unwinding of duplex DNA by translocating in the 3'-5' direction.</text>
        <dbReference type="EC" id="5.6.2.4"/>
    </reaction>
</comment>
<evidence type="ECO:0000313" key="8">
    <source>
        <dbReference type="EMBL" id="MBX22947.1"/>
    </source>
</evidence>
<dbReference type="EC" id="5.6.2.4" evidence="5"/>
<feature type="domain" description="HRDC" evidence="7">
    <location>
        <begin position="214"/>
        <end position="293"/>
    </location>
</feature>
<dbReference type="SUPFAM" id="SSF47819">
    <property type="entry name" value="HRDC-like"/>
    <property type="match status" value="1"/>
</dbReference>